<gene>
    <name evidence="2" type="ORF">ONB1V03_LOCUS6233</name>
</gene>
<accession>A0A7R9LUA0</accession>
<organism evidence="2">
    <name type="scientific">Oppiella nova</name>
    <dbReference type="NCBI Taxonomy" id="334625"/>
    <lineage>
        <taxon>Eukaryota</taxon>
        <taxon>Metazoa</taxon>
        <taxon>Ecdysozoa</taxon>
        <taxon>Arthropoda</taxon>
        <taxon>Chelicerata</taxon>
        <taxon>Arachnida</taxon>
        <taxon>Acari</taxon>
        <taxon>Acariformes</taxon>
        <taxon>Sarcoptiformes</taxon>
        <taxon>Oribatida</taxon>
        <taxon>Brachypylina</taxon>
        <taxon>Oppioidea</taxon>
        <taxon>Oppiidae</taxon>
        <taxon>Oppiella</taxon>
    </lineage>
</organism>
<evidence type="ECO:0000256" key="1">
    <source>
        <dbReference type="SAM" id="MobiDB-lite"/>
    </source>
</evidence>
<reference evidence="2" key="1">
    <citation type="submission" date="2020-11" db="EMBL/GenBank/DDBJ databases">
        <authorList>
            <person name="Tran Van P."/>
        </authorList>
    </citation>
    <scope>NUCLEOTIDE SEQUENCE</scope>
</reference>
<name>A0A7R9LUA0_9ACAR</name>
<dbReference type="EMBL" id="CAJPVJ010002735">
    <property type="protein sequence ID" value="CAG2166718.1"/>
    <property type="molecule type" value="Genomic_DNA"/>
</dbReference>
<evidence type="ECO:0000313" key="3">
    <source>
        <dbReference type="Proteomes" id="UP000728032"/>
    </source>
</evidence>
<proteinExistence type="predicted"/>
<keyword evidence="3" id="KW-1185">Reference proteome</keyword>
<sequence>MAMFPHIFTHAAIYPSFLRSPHSTPTTTSLSPEFSHSATNTSFLVENILRDRAAAAAVVAGKDVAGNQPLISRPLPLHAPDQSPCGYSHCNVKQCISDLIKHERSADVINSSDHETESSYGADHQSESNTPPTKTPTPLKFGVSAILSDHKSDHFYANSNKHHFLSHQKDEKEGREGTEELNLQFQCIPELSYATIRSKCTAYGCGPPDQYICFKTLRHELVNDWAINFEAIKFWRKH</sequence>
<evidence type="ECO:0000313" key="2">
    <source>
        <dbReference type="EMBL" id="CAD7647407.1"/>
    </source>
</evidence>
<dbReference type="Proteomes" id="UP000728032">
    <property type="component" value="Unassembled WGS sequence"/>
</dbReference>
<dbReference type="AlphaFoldDB" id="A0A7R9LUA0"/>
<protein>
    <submittedName>
        <fullName evidence="2">Uncharacterized protein</fullName>
    </submittedName>
</protein>
<feature type="region of interest" description="Disordered" evidence="1">
    <location>
        <begin position="111"/>
        <end position="140"/>
    </location>
</feature>
<dbReference type="EMBL" id="OC917560">
    <property type="protein sequence ID" value="CAD7647407.1"/>
    <property type="molecule type" value="Genomic_DNA"/>
</dbReference>